<sequence>MVPFPLKPSMSLYDRGLRIVAGIEQRRWWVGETQTRPSGLRDGDGAKGDGRQRRRRADRGTSSFKHGLLEQSNLGSCLCLDFGMRFDLQRGNPVLCSSLF</sequence>
<dbReference type="EMBL" id="JBEDUW010000004">
    <property type="protein sequence ID" value="KAK9932500.1"/>
    <property type="molecule type" value="Genomic_DNA"/>
</dbReference>
<name>A0AAW1X7U1_RUBAR</name>
<evidence type="ECO:0000313" key="3">
    <source>
        <dbReference type="Proteomes" id="UP001457282"/>
    </source>
</evidence>
<proteinExistence type="predicted"/>
<feature type="compositionally biased region" description="Basic and acidic residues" evidence="1">
    <location>
        <begin position="39"/>
        <end position="51"/>
    </location>
</feature>
<dbReference type="AlphaFoldDB" id="A0AAW1X7U1"/>
<protein>
    <submittedName>
        <fullName evidence="2">Uncharacterized protein</fullName>
    </submittedName>
</protein>
<reference evidence="2 3" key="1">
    <citation type="journal article" date="2023" name="G3 (Bethesda)">
        <title>A chromosome-length genome assembly and annotation of blackberry (Rubus argutus, cv. 'Hillquist').</title>
        <authorList>
            <person name="Bruna T."/>
            <person name="Aryal R."/>
            <person name="Dudchenko O."/>
            <person name="Sargent D.J."/>
            <person name="Mead D."/>
            <person name="Buti M."/>
            <person name="Cavallini A."/>
            <person name="Hytonen T."/>
            <person name="Andres J."/>
            <person name="Pham M."/>
            <person name="Weisz D."/>
            <person name="Mascagni F."/>
            <person name="Usai G."/>
            <person name="Natali L."/>
            <person name="Bassil N."/>
            <person name="Fernandez G.E."/>
            <person name="Lomsadze A."/>
            <person name="Armour M."/>
            <person name="Olukolu B."/>
            <person name="Poorten T."/>
            <person name="Britton C."/>
            <person name="Davik J."/>
            <person name="Ashrafi H."/>
            <person name="Aiden E.L."/>
            <person name="Borodovsky M."/>
            <person name="Worthington M."/>
        </authorList>
    </citation>
    <scope>NUCLEOTIDE SEQUENCE [LARGE SCALE GENOMIC DNA]</scope>
    <source>
        <strain evidence="2">PI 553951</strain>
    </source>
</reference>
<gene>
    <name evidence="2" type="ORF">M0R45_019735</name>
</gene>
<dbReference type="Proteomes" id="UP001457282">
    <property type="component" value="Unassembled WGS sequence"/>
</dbReference>
<feature type="region of interest" description="Disordered" evidence="1">
    <location>
        <begin position="34"/>
        <end position="64"/>
    </location>
</feature>
<organism evidence="2 3">
    <name type="scientific">Rubus argutus</name>
    <name type="common">Southern blackberry</name>
    <dbReference type="NCBI Taxonomy" id="59490"/>
    <lineage>
        <taxon>Eukaryota</taxon>
        <taxon>Viridiplantae</taxon>
        <taxon>Streptophyta</taxon>
        <taxon>Embryophyta</taxon>
        <taxon>Tracheophyta</taxon>
        <taxon>Spermatophyta</taxon>
        <taxon>Magnoliopsida</taxon>
        <taxon>eudicotyledons</taxon>
        <taxon>Gunneridae</taxon>
        <taxon>Pentapetalae</taxon>
        <taxon>rosids</taxon>
        <taxon>fabids</taxon>
        <taxon>Rosales</taxon>
        <taxon>Rosaceae</taxon>
        <taxon>Rosoideae</taxon>
        <taxon>Rosoideae incertae sedis</taxon>
        <taxon>Rubus</taxon>
    </lineage>
</organism>
<accession>A0AAW1X7U1</accession>
<evidence type="ECO:0000313" key="2">
    <source>
        <dbReference type="EMBL" id="KAK9932500.1"/>
    </source>
</evidence>
<keyword evidence="3" id="KW-1185">Reference proteome</keyword>
<comment type="caution">
    <text evidence="2">The sequence shown here is derived from an EMBL/GenBank/DDBJ whole genome shotgun (WGS) entry which is preliminary data.</text>
</comment>
<evidence type="ECO:0000256" key="1">
    <source>
        <dbReference type="SAM" id="MobiDB-lite"/>
    </source>
</evidence>